<keyword evidence="1" id="KW-0472">Membrane</keyword>
<gene>
    <name evidence="2" type="ORF">Esi_0007_0214</name>
</gene>
<dbReference type="EMBL" id="FN649731">
    <property type="protein sequence ID" value="CBN73881.1"/>
    <property type="molecule type" value="Genomic_DNA"/>
</dbReference>
<organism evidence="2 3">
    <name type="scientific">Ectocarpus siliculosus</name>
    <name type="common">Brown alga</name>
    <name type="synonym">Conferva siliculosa</name>
    <dbReference type="NCBI Taxonomy" id="2880"/>
    <lineage>
        <taxon>Eukaryota</taxon>
        <taxon>Sar</taxon>
        <taxon>Stramenopiles</taxon>
        <taxon>Ochrophyta</taxon>
        <taxon>PX clade</taxon>
        <taxon>Phaeophyceae</taxon>
        <taxon>Ectocarpales</taxon>
        <taxon>Ectocarpaceae</taxon>
        <taxon>Ectocarpus</taxon>
    </lineage>
</organism>
<feature type="transmembrane region" description="Helical" evidence="1">
    <location>
        <begin position="45"/>
        <end position="69"/>
    </location>
</feature>
<evidence type="ECO:0000313" key="2">
    <source>
        <dbReference type="EMBL" id="CBN73881.1"/>
    </source>
</evidence>
<dbReference type="AlphaFoldDB" id="D8LRW4"/>
<sequence length="100" mass="11085">MRYKLPVVGVLEAGQKVASKVDANSARTRTPKVARTCGKRTALRVAIWSGLVLSIFFLCRCVFSTWQLWRMASLCFLLCSFSRQNAFPAVATAVASRVGW</sequence>
<keyword evidence="1" id="KW-0812">Transmembrane</keyword>
<dbReference type="Proteomes" id="UP000002630">
    <property type="component" value="Linkage Group LG06"/>
</dbReference>
<evidence type="ECO:0000256" key="1">
    <source>
        <dbReference type="SAM" id="Phobius"/>
    </source>
</evidence>
<keyword evidence="3" id="KW-1185">Reference proteome</keyword>
<proteinExistence type="predicted"/>
<keyword evidence="1" id="KW-1133">Transmembrane helix</keyword>
<name>D8LRW4_ECTSI</name>
<evidence type="ECO:0000313" key="3">
    <source>
        <dbReference type="Proteomes" id="UP000002630"/>
    </source>
</evidence>
<protein>
    <submittedName>
        <fullName evidence="2">Uncharacterized protein</fullName>
    </submittedName>
</protein>
<dbReference type="InParanoid" id="D8LRW4"/>
<dbReference type="EMBL" id="FN648926">
    <property type="protein sequence ID" value="CBN73881.1"/>
    <property type="molecule type" value="Genomic_DNA"/>
</dbReference>
<accession>D8LRW4</accession>
<reference evidence="2 3" key="1">
    <citation type="journal article" date="2010" name="Nature">
        <title>The Ectocarpus genome and the independent evolution of multicellularity in brown algae.</title>
        <authorList>
            <person name="Cock J.M."/>
            <person name="Sterck L."/>
            <person name="Rouze P."/>
            <person name="Scornet D."/>
            <person name="Allen A.E."/>
            <person name="Amoutzias G."/>
            <person name="Anthouard V."/>
            <person name="Artiguenave F."/>
            <person name="Aury J.M."/>
            <person name="Badger J.H."/>
            <person name="Beszteri B."/>
            <person name="Billiau K."/>
            <person name="Bonnet E."/>
            <person name="Bothwell J.H."/>
            <person name="Bowler C."/>
            <person name="Boyen C."/>
            <person name="Brownlee C."/>
            <person name="Carrano C.J."/>
            <person name="Charrier B."/>
            <person name="Cho G.Y."/>
            <person name="Coelho S.M."/>
            <person name="Collen J."/>
            <person name="Corre E."/>
            <person name="Da Silva C."/>
            <person name="Delage L."/>
            <person name="Delaroque N."/>
            <person name="Dittami S.M."/>
            <person name="Doulbeau S."/>
            <person name="Elias M."/>
            <person name="Farnham G."/>
            <person name="Gachon C.M."/>
            <person name="Gschloessl B."/>
            <person name="Heesch S."/>
            <person name="Jabbari K."/>
            <person name="Jubin C."/>
            <person name="Kawai H."/>
            <person name="Kimura K."/>
            <person name="Kloareg B."/>
            <person name="Kupper F.C."/>
            <person name="Lang D."/>
            <person name="Le Bail A."/>
            <person name="Leblanc C."/>
            <person name="Lerouge P."/>
            <person name="Lohr M."/>
            <person name="Lopez P.J."/>
            <person name="Martens C."/>
            <person name="Maumus F."/>
            <person name="Michel G."/>
            <person name="Miranda-Saavedra D."/>
            <person name="Morales J."/>
            <person name="Moreau H."/>
            <person name="Motomura T."/>
            <person name="Nagasato C."/>
            <person name="Napoli C.A."/>
            <person name="Nelson D.R."/>
            <person name="Nyvall-Collen P."/>
            <person name="Peters A.F."/>
            <person name="Pommier C."/>
            <person name="Potin P."/>
            <person name="Poulain J."/>
            <person name="Quesneville H."/>
            <person name="Read B."/>
            <person name="Rensing S.A."/>
            <person name="Ritter A."/>
            <person name="Rousvoal S."/>
            <person name="Samanta M."/>
            <person name="Samson G."/>
            <person name="Schroeder D.C."/>
            <person name="Segurens B."/>
            <person name="Strittmatter M."/>
            <person name="Tonon T."/>
            <person name="Tregear J.W."/>
            <person name="Valentin K."/>
            <person name="von Dassow P."/>
            <person name="Yamagishi T."/>
            <person name="Van de Peer Y."/>
            <person name="Wincker P."/>
        </authorList>
    </citation>
    <scope>NUCLEOTIDE SEQUENCE [LARGE SCALE GENOMIC DNA]</scope>
    <source>
        <strain evidence="3">Ec32 / CCAP1310/4</strain>
    </source>
</reference>